<proteinExistence type="predicted"/>
<reference evidence="1" key="1">
    <citation type="submission" date="2021-01" db="EMBL/GenBank/DDBJ databases">
        <authorList>
            <consortium name="Genoscope - CEA"/>
            <person name="William W."/>
        </authorList>
    </citation>
    <scope>NUCLEOTIDE SEQUENCE</scope>
</reference>
<organism evidence="1 2">
    <name type="scientific">Paramecium primaurelia</name>
    <dbReference type="NCBI Taxonomy" id="5886"/>
    <lineage>
        <taxon>Eukaryota</taxon>
        <taxon>Sar</taxon>
        <taxon>Alveolata</taxon>
        <taxon>Ciliophora</taxon>
        <taxon>Intramacronucleata</taxon>
        <taxon>Oligohymenophorea</taxon>
        <taxon>Peniculida</taxon>
        <taxon>Parameciidae</taxon>
        <taxon>Paramecium</taxon>
    </lineage>
</organism>
<dbReference type="AlphaFoldDB" id="A0A8S1Q004"/>
<evidence type="ECO:0000313" key="1">
    <source>
        <dbReference type="EMBL" id="CAD8108840.1"/>
    </source>
</evidence>
<comment type="caution">
    <text evidence="1">The sequence shown here is derived from an EMBL/GenBank/DDBJ whole genome shotgun (WGS) entry which is preliminary data.</text>
</comment>
<dbReference type="EMBL" id="CAJJDM010000142">
    <property type="protein sequence ID" value="CAD8108840.1"/>
    <property type="molecule type" value="Genomic_DNA"/>
</dbReference>
<dbReference type="OMA" id="NYFTHRY"/>
<dbReference type="Proteomes" id="UP000688137">
    <property type="component" value="Unassembled WGS sequence"/>
</dbReference>
<evidence type="ECO:0000313" key="2">
    <source>
        <dbReference type="Proteomes" id="UP000688137"/>
    </source>
</evidence>
<sequence length="424" mass="50724">MLNVNSKSGMTLYSTRQSTVNGTGQNILLWDQMFGNFQNTLKQKNQINKSQKYANDPIFYSSPLNQANPLQFNEKLRQGFRQYLNGELSALNLVNECNHLNRKETKLKNRIKLVKRANMFANQLQITNKYKSLHQQGLTDQEIEKKVKVLQRFEKIKKLIQKNQDTKPIEDTNLKDVQLFRQLYEVSEKNKYKFKQKNLITDRTDGQREYENVNYFTHRYLRVKRDDEQLKQNKESKQDQDIFNKQKVRDIIDQRLRGFIYEREQQEQQLLNKAKKRMLMKNTQFKEYEQDRYVLNDPLNKDVKLYAYLFVKPKENKKLNQINQKTLPVTKRIKQSKHYLKNFKKQLTSRSASMTNDSSLNSILEINIDNLYKASNQIQSQILSNDQEKFVKRIKQLQKVQQLNQEILKMNQLKLSSKRKSFLI</sequence>
<keyword evidence="2" id="KW-1185">Reference proteome</keyword>
<protein>
    <submittedName>
        <fullName evidence="1">Uncharacterized protein</fullName>
    </submittedName>
</protein>
<accession>A0A8S1Q004</accession>
<name>A0A8S1Q004_PARPR</name>
<gene>
    <name evidence="1" type="ORF">PPRIM_AZ9-3.1.T1380084</name>
</gene>